<keyword evidence="2" id="KW-1185">Reference proteome</keyword>
<dbReference type="Proteomes" id="UP000789702">
    <property type="component" value="Unassembled WGS sequence"/>
</dbReference>
<dbReference type="EMBL" id="CAJVPU010004890">
    <property type="protein sequence ID" value="CAG8539520.1"/>
    <property type="molecule type" value="Genomic_DNA"/>
</dbReference>
<accession>A0ACA9LN90</accession>
<comment type="caution">
    <text evidence="1">The sequence shown here is derived from an EMBL/GenBank/DDBJ whole genome shotgun (WGS) entry which is preliminary data.</text>
</comment>
<reference evidence="1" key="1">
    <citation type="submission" date="2021-06" db="EMBL/GenBank/DDBJ databases">
        <authorList>
            <person name="Kallberg Y."/>
            <person name="Tangrot J."/>
            <person name="Rosling A."/>
        </authorList>
    </citation>
    <scope>NUCLEOTIDE SEQUENCE</scope>
    <source>
        <strain evidence="1">IL203A</strain>
    </source>
</reference>
<name>A0ACA9LN90_9GLOM</name>
<evidence type="ECO:0000313" key="2">
    <source>
        <dbReference type="Proteomes" id="UP000789702"/>
    </source>
</evidence>
<organism evidence="1 2">
    <name type="scientific">Dentiscutata heterogama</name>
    <dbReference type="NCBI Taxonomy" id="1316150"/>
    <lineage>
        <taxon>Eukaryota</taxon>
        <taxon>Fungi</taxon>
        <taxon>Fungi incertae sedis</taxon>
        <taxon>Mucoromycota</taxon>
        <taxon>Glomeromycotina</taxon>
        <taxon>Glomeromycetes</taxon>
        <taxon>Diversisporales</taxon>
        <taxon>Gigasporaceae</taxon>
        <taxon>Dentiscutata</taxon>
    </lineage>
</organism>
<proteinExistence type="predicted"/>
<sequence length="74" mass="8379">QIFAAGTSPWSRFRCSQGQGFAVIKVSFAVVKVKVSPVKISPWSRLKFSRVQSQGFAMFRAKVLPCSEPRFRRD</sequence>
<feature type="non-terminal residue" evidence="1">
    <location>
        <position position="1"/>
    </location>
</feature>
<protein>
    <submittedName>
        <fullName evidence="1">14881_t:CDS:1</fullName>
    </submittedName>
</protein>
<evidence type="ECO:0000313" key="1">
    <source>
        <dbReference type="EMBL" id="CAG8539520.1"/>
    </source>
</evidence>
<gene>
    <name evidence="1" type="ORF">DHETER_LOCUS4741</name>
</gene>